<organism evidence="1 2">
    <name type="scientific">Borrelia anserina Es</name>
    <dbReference type="NCBI Taxonomy" id="1365188"/>
    <lineage>
        <taxon>Bacteria</taxon>
        <taxon>Pseudomonadati</taxon>
        <taxon>Spirochaetota</taxon>
        <taxon>Spirochaetia</taxon>
        <taxon>Spirochaetales</taxon>
        <taxon>Borreliaceae</taxon>
        <taxon>Borrelia</taxon>
    </lineage>
</organism>
<dbReference type="EMBL" id="CP013704">
    <property type="protein sequence ID" value="APR64717.1"/>
    <property type="molecule type" value="Genomic_DNA"/>
</dbReference>
<accession>A0ABN4UD48</accession>
<dbReference type="Proteomes" id="UP000185502">
    <property type="component" value="Chromosome"/>
</dbReference>
<evidence type="ECO:0008006" key="3">
    <source>
        <dbReference type="Google" id="ProtNLM"/>
    </source>
</evidence>
<proteinExistence type="predicted"/>
<name>A0ABN4UD48_BORAN</name>
<evidence type="ECO:0000313" key="1">
    <source>
        <dbReference type="EMBL" id="APR64717.1"/>
    </source>
</evidence>
<reference evidence="1" key="1">
    <citation type="submission" date="2015-12" db="EMBL/GenBank/DDBJ databases">
        <title>Chromosome of the avian spirochetosis agent Borrelia anserina Es.</title>
        <authorList>
            <person name="Elbir H."/>
            <person name="Sitlani P."/>
            <person name="Bergstroem S."/>
            <person name="Barbour A.G."/>
        </authorList>
    </citation>
    <scope>NUCLEOTIDE SEQUENCE [LARGE SCALE GENOMIC DNA]</scope>
    <source>
        <strain evidence="1">Es</strain>
    </source>
</reference>
<dbReference type="RefSeq" id="WP_025419439.1">
    <property type="nucleotide sequence ID" value="NZ_CP013704.1"/>
</dbReference>
<keyword evidence="2" id="KW-1185">Reference proteome</keyword>
<evidence type="ECO:0000313" key="2">
    <source>
        <dbReference type="Proteomes" id="UP000185502"/>
    </source>
</evidence>
<protein>
    <recommendedName>
        <fullName evidence="3">Lipoprotein</fullName>
    </recommendedName>
</protein>
<dbReference type="PROSITE" id="PS51257">
    <property type="entry name" value="PROKAR_LIPOPROTEIN"/>
    <property type="match status" value="1"/>
</dbReference>
<gene>
    <name evidence="1" type="ORF">N187_01090</name>
</gene>
<sequence>MIKSLRSQKILILISLLMIFIGCTKETKKISFNDIEPLYNGKDAMTIQSILTEEENKFFEYKIRIPKIIDAKTKNNSIKKFNDEIESYANEIVNNLESAAQNTLQDSKKPSLNIDYEIYHGYDIYTIILNATQLINDISITNHRSYYINNDGNYIYNIDEIINVEKAFPYFTQKIKEKIEKTQSNKLLFDLQQAVIYFENKKIIIKFPLYVFSLDDTKNTENIFEFSEEETIKYIK</sequence>